<sequence length="87" mass="9861">MTIEEFKYMLPCPICGGQFQCGPHRYEGHTLDVYRVHVCGGCELGNHDGWGREHEAKLIALCERNGESIPERLPNGLLPFNPPRRRG</sequence>
<gene>
    <name evidence="1" type="ORF">F1654_08795</name>
</gene>
<evidence type="ECO:0000313" key="1">
    <source>
        <dbReference type="EMBL" id="KAA5803884.1"/>
    </source>
</evidence>
<reference evidence="1 2" key="1">
    <citation type="submission" date="2019-09" db="EMBL/GenBank/DDBJ databases">
        <authorList>
            <person name="Kevbrin V."/>
            <person name="Grouzdev D.S."/>
        </authorList>
    </citation>
    <scope>NUCLEOTIDE SEQUENCE [LARGE SCALE GENOMIC DNA]</scope>
    <source>
        <strain evidence="1 2">G-192</strain>
    </source>
</reference>
<comment type="caution">
    <text evidence="1">The sequence shown here is derived from an EMBL/GenBank/DDBJ whole genome shotgun (WGS) entry which is preliminary data.</text>
</comment>
<dbReference type="AlphaFoldDB" id="A0A5M6ZJG4"/>
<dbReference type="EMBL" id="VWOJ01000002">
    <property type="protein sequence ID" value="KAA5803884.1"/>
    <property type="molecule type" value="Genomic_DNA"/>
</dbReference>
<dbReference type="Proteomes" id="UP000325122">
    <property type="component" value="Unassembled WGS sequence"/>
</dbReference>
<dbReference type="RefSeq" id="WP_150023152.1">
    <property type="nucleotide sequence ID" value="NZ_VWOJ01000002.1"/>
</dbReference>
<name>A0A5M6ZJG4_9PROT</name>
<evidence type="ECO:0000313" key="2">
    <source>
        <dbReference type="Proteomes" id="UP000325122"/>
    </source>
</evidence>
<organism evidence="1 2">
    <name type="scientific">Alkalicaulis satelles</name>
    <dbReference type="NCBI Taxonomy" id="2609175"/>
    <lineage>
        <taxon>Bacteria</taxon>
        <taxon>Pseudomonadati</taxon>
        <taxon>Pseudomonadota</taxon>
        <taxon>Alphaproteobacteria</taxon>
        <taxon>Maricaulales</taxon>
        <taxon>Maricaulaceae</taxon>
        <taxon>Alkalicaulis</taxon>
    </lineage>
</organism>
<accession>A0A5M6ZJG4</accession>
<keyword evidence="2" id="KW-1185">Reference proteome</keyword>
<protein>
    <submittedName>
        <fullName evidence="1">Uncharacterized protein</fullName>
    </submittedName>
</protein>
<proteinExistence type="predicted"/>